<sequence length="150" mass="15747">MGFTISTLMGLVCAGVGLIVQIVGVTTPGWVVVGAVRSGLWKQCVSSTCVHFEHVPGYLAVCRVFGILAIVVLVGCVSVGIMKCFMDKDWLSVIAATLGITAGCFILIQVAIYARKTKPSFDSSSLILTNVAWVLSLTAGVCFTCSQGKP</sequence>
<organism evidence="2 3">
    <name type="scientific">Littorina saxatilis</name>
    <dbReference type="NCBI Taxonomy" id="31220"/>
    <lineage>
        <taxon>Eukaryota</taxon>
        <taxon>Metazoa</taxon>
        <taxon>Spiralia</taxon>
        <taxon>Lophotrochozoa</taxon>
        <taxon>Mollusca</taxon>
        <taxon>Gastropoda</taxon>
        <taxon>Caenogastropoda</taxon>
        <taxon>Littorinimorpha</taxon>
        <taxon>Littorinoidea</taxon>
        <taxon>Littorinidae</taxon>
        <taxon>Littorina</taxon>
    </lineage>
</organism>
<evidence type="ECO:0000313" key="3">
    <source>
        <dbReference type="Proteomes" id="UP001374579"/>
    </source>
</evidence>
<feature type="transmembrane region" description="Helical" evidence="1">
    <location>
        <begin position="7"/>
        <end position="31"/>
    </location>
</feature>
<dbReference type="AlphaFoldDB" id="A0AAN9G1E5"/>
<keyword evidence="3" id="KW-1185">Reference proteome</keyword>
<name>A0AAN9G1E5_9CAEN</name>
<feature type="transmembrane region" description="Helical" evidence="1">
    <location>
        <begin position="93"/>
        <end position="114"/>
    </location>
</feature>
<accession>A0AAN9G1E5</accession>
<evidence type="ECO:0000313" key="2">
    <source>
        <dbReference type="EMBL" id="KAK7091818.1"/>
    </source>
</evidence>
<feature type="transmembrane region" description="Helical" evidence="1">
    <location>
        <begin position="126"/>
        <end position="145"/>
    </location>
</feature>
<keyword evidence="1" id="KW-1133">Transmembrane helix</keyword>
<dbReference type="Proteomes" id="UP001374579">
    <property type="component" value="Unassembled WGS sequence"/>
</dbReference>
<comment type="caution">
    <text evidence="2">The sequence shown here is derived from an EMBL/GenBank/DDBJ whole genome shotgun (WGS) entry which is preliminary data.</text>
</comment>
<evidence type="ECO:0000256" key="1">
    <source>
        <dbReference type="SAM" id="Phobius"/>
    </source>
</evidence>
<feature type="transmembrane region" description="Helical" evidence="1">
    <location>
        <begin position="58"/>
        <end position="81"/>
    </location>
</feature>
<dbReference type="Gene3D" id="1.20.140.150">
    <property type="match status" value="1"/>
</dbReference>
<protein>
    <recommendedName>
        <fullName evidence="4">Claudin</fullName>
    </recommendedName>
</protein>
<keyword evidence="1" id="KW-0812">Transmembrane</keyword>
<evidence type="ECO:0008006" key="4">
    <source>
        <dbReference type="Google" id="ProtNLM"/>
    </source>
</evidence>
<gene>
    <name evidence="2" type="ORF">V1264_009454</name>
</gene>
<keyword evidence="1" id="KW-0472">Membrane</keyword>
<dbReference type="EMBL" id="JBAMIC010000022">
    <property type="protein sequence ID" value="KAK7091818.1"/>
    <property type="molecule type" value="Genomic_DNA"/>
</dbReference>
<reference evidence="2 3" key="1">
    <citation type="submission" date="2024-02" db="EMBL/GenBank/DDBJ databases">
        <title>Chromosome-scale genome assembly of the rough periwinkle Littorina saxatilis.</title>
        <authorList>
            <person name="De Jode A."/>
            <person name="Faria R."/>
            <person name="Formenti G."/>
            <person name="Sims Y."/>
            <person name="Smith T.P."/>
            <person name="Tracey A."/>
            <person name="Wood J.M.D."/>
            <person name="Zagrodzka Z.B."/>
            <person name="Johannesson K."/>
            <person name="Butlin R.K."/>
            <person name="Leder E.H."/>
        </authorList>
    </citation>
    <scope>NUCLEOTIDE SEQUENCE [LARGE SCALE GENOMIC DNA]</scope>
    <source>
        <strain evidence="2">Snail1</strain>
        <tissue evidence="2">Muscle</tissue>
    </source>
</reference>
<proteinExistence type="predicted"/>